<dbReference type="PROSITE" id="PS50173">
    <property type="entry name" value="UMUC"/>
    <property type="match status" value="1"/>
</dbReference>
<dbReference type="CDD" id="cd03586">
    <property type="entry name" value="PolY_Pol_IV_kappa"/>
    <property type="match status" value="1"/>
</dbReference>
<keyword evidence="7 17" id="KW-0548">Nucleotidyltransferase</keyword>
<dbReference type="Gene3D" id="3.40.1170.60">
    <property type="match status" value="1"/>
</dbReference>
<comment type="similarity">
    <text evidence="2 17">Belongs to the DNA polymerase type-Y family.</text>
</comment>
<dbReference type="FunFam" id="3.30.1490.100:FF:000004">
    <property type="entry name" value="DNA polymerase IV"/>
    <property type="match status" value="1"/>
</dbReference>
<dbReference type="GO" id="GO:0042276">
    <property type="term" value="P:error-prone translesion synthesis"/>
    <property type="evidence" value="ECO:0007669"/>
    <property type="project" value="TreeGrafter"/>
</dbReference>
<comment type="catalytic activity">
    <reaction evidence="16 17">
        <text>DNA(n) + a 2'-deoxyribonucleoside 5'-triphosphate = DNA(n+1) + diphosphate</text>
        <dbReference type="Rhea" id="RHEA:22508"/>
        <dbReference type="Rhea" id="RHEA-COMP:17339"/>
        <dbReference type="Rhea" id="RHEA-COMP:17340"/>
        <dbReference type="ChEBI" id="CHEBI:33019"/>
        <dbReference type="ChEBI" id="CHEBI:61560"/>
        <dbReference type="ChEBI" id="CHEBI:173112"/>
        <dbReference type="EC" id="2.7.7.7"/>
    </reaction>
</comment>
<evidence type="ECO:0000256" key="12">
    <source>
        <dbReference type="ARBA" id="ARBA00022932"/>
    </source>
</evidence>
<dbReference type="InterPro" id="IPR017961">
    <property type="entry name" value="DNA_pol_Y-fam_little_finger"/>
</dbReference>
<dbReference type="SUPFAM" id="SSF100879">
    <property type="entry name" value="Lesion bypass DNA polymerase (Y-family), little finger domain"/>
    <property type="match status" value="1"/>
</dbReference>
<dbReference type="NCBIfam" id="NF002677">
    <property type="entry name" value="PRK02406.1"/>
    <property type="match status" value="1"/>
</dbReference>
<dbReference type="SUPFAM" id="SSF56672">
    <property type="entry name" value="DNA/RNA polymerases"/>
    <property type="match status" value="1"/>
</dbReference>
<dbReference type="GO" id="GO:0006281">
    <property type="term" value="P:DNA repair"/>
    <property type="evidence" value="ECO:0007669"/>
    <property type="project" value="UniProtKB-UniRule"/>
</dbReference>
<evidence type="ECO:0000256" key="7">
    <source>
        <dbReference type="ARBA" id="ARBA00022695"/>
    </source>
</evidence>
<sequence length="383" mass="42108">MADEDAPNEDTGNFAEDAPESEGGLRKIIHVDMDAFFASVEQRDNPDLRGKPVAVGGSGGRGVVAAASYEARKFGVRSAMPSVTAKRLCPDLVFVRHRFDAYKEASSTIREVFRYFTPHVEPLSLDEAYLDVTDDIHGIGSATRIAQLIRKRIKEQTGLTASAGVSYNKFIAKLASDQNKPDGMCVIKPGEGAQFVASLPVRRFHGVGPKGAEKMARLGIETGADLAAKDVEFLRENFGSMGDYLYRAARGIDLRPVRANRIRKSLGGERTYSDDISSGAALREAMDNIIDIVWERIERAEAKGRTITLKLKYNDFTSLTRAKSLTENVADKLEFARIGHELLEELLPLPLPIRLMGLTLSNLEGDESTKDHRKPDTAQLSLL</sequence>
<evidence type="ECO:0000256" key="1">
    <source>
        <dbReference type="ARBA" id="ARBA00004496"/>
    </source>
</evidence>
<dbReference type="GO" id="GO:0003887">
    <property type="term" value="F:DNA-directed DNA polymerase activity"/>
    <property type="evidence" value="ECO:0007669"/>
    <property type="project" value="UniProtKB-UniRule"/>
</dbReference>
<evidence type="ECO:0000313" key="20">
    <source>
        <dbReference type="EMBL" id="MXO82621.1"/>
    </source>
</evidence>
<name>A0A844Z1M2_9SPHN</name>
<dbReference type="PANTHER" id="PTHR11076:SF33">
    <property type="entry name" value="DNA POLYMERASE KAPPA"/>
    <property type="match status" value="1"/>
</dbReference>
<evidence type="ECO:0000256" key="3">
    <source>
        <dbReference type="ARBA" id="ARBA00011245"/>
    </source>
</evidence>
<evidence type="ECO:0000256" key="4">
    <source>
        <dbReference type="ARBA" id="ARBA00022457"/>
    </source>
</evidence>
<proteinExistence type="inferred from homology"/>
<dbReference type="GO" id="GO:0005829">
    <property type="term" value="C:cytosol"/>
    <property type="evidence" value="ECO:0007669"/>
    <property type="project" value="TreeGrafter"/>
</dbReference>
<dbReference type="AlphaFoldDB" id="A0A844Z1M2"/>
<keyword evidence="13 17" id="KW-0238">DNA-binding</keyword>
<dbReference type="Pfam" id="PF11798">
    <property type="entry name" value="IMS_HHH"/>
    <property type="match status" value="1"/>
</dbReference>
<feature type="domain" description="UmuC" evidence="19">
    <location>
        <begin position="28"/>
        <end position="208"/>
    </location>
</feature>
<dbReference type="Gene3D" id="3.30.70.270">
    <property type="match status" value="1"/>
</dbReference>
<dbReference type="GO" id="GO:0006261">
    <property type="term" value="P:DNA-templated DNA replication"/>
    <property type="evidence" value="ECO:0007669"/>
    <property type="project" value="UniProtKB-UniRule"/>
</dbReference>
<organism evidence="20 21">
    <name type="scientific">Pontixanthobacter aestiaquae</name>
    <dbReference type="NCBI Taxonomy" id="1509367"/>
    <lineage>
        <taxon>Bacteria</taxon>
        <taxon>Pseudomonadati</taxon>
        <taxon>Pseudomonadota</taxon>
        <taxon>Alphaproteobacteria</taxon>
        <taxon>Sphingomonadales</taxon>
        <taxon>Erythrobacteraceae</taxon>
        <taxon>Pontixanthobacter</taxon>
    </lineage>
</organism>
<evidence type="ECO:0000256" key="10">
    <source>
        <dbReference type="ARBA" id="ARBA00022763"/>
    </source>
</evidence>
<evidence type="ECO:0000256" key="6">
    <source>
        <dbReference type="ARBA" id="ARBA00022679"/>
    </source>
</evidence>
<evidence type="ECO:0000256" key="2">
    <source>
        <dbReference type="ARBA" id="ARBA00010945"/>
    </source>
</evidence>
<dbReference type="HAMAP" id="MF_01113">
    <property type="entry name" value="DNApol_IV"/>
    <property type="match status" value="1"/>
</dbReference>
<evidence type="ECO:0000256" key="9">
    <source>
        <dbReference type="ARBA" id="ARBA00022723"/>
    </source>
</evidence>
<keyword evidence="9 17" id="KW-0479">Metal-binding</keyword>
<dbReference type="GO" id="GO:0009432">
    <property type="term" value="P:SOS response"/>
    <property type="evidence" value="ECO:0007669"/>
    <property type="project" value="TreeGrafter"/>
</dbReference>
<evidence type="ECO:0000256" key="18">
    <source>
        <dbReference type="SAM" id="MobiDB-lite"/>
    </source>
</evidence>
<dbReference type="Pfam" id="PF00817">
    <property type="entry name" value="IMS"/>
    <property type="match status" value="1"/>
</dbReference>
<dbReference type="RefSeq" id="WP_160613051.1">
    <property type="nucleotide sequence ID" value="NZ_JAUFQM010000001.1"/>
</dbReference>
<dbReference type="EC" id="2.7.7.7" evidence="17"/>
<comment type="caution">
    <text evidence="20">The sequence shown here is derived from an EMBL/GenBank/DDBJ whole genome shotgun (WGS) entry which is preliminary data.</text>
</comment>
<keyword evidence="8 17" id="KW-0235">DNA replication</keyword>
<dbReference type="InterPro" id="IPR001126">
    <property type="entry name" value="UmuC"/>
</dbReference>
<keyword evidence="21" id="KW-1185">Reference proteome</keyword>
<dbReference type="Gene3D" id="1.10.150.20">
    <property type="entry name" value="5' to 3' exonuclease, C-terminal subdomain"/>
    <property type="match status" value="1"/>
</dbReference>
<evidence type="ECO:0000256" key="13">
    <source>
        <dbReference type="ARBA" id="ARBA00023125"/>
    </source>
</evidence>
<comment type="cofactor">
    <cofactor evidence="17">
        <name>Mg(2+)</name>
        <dbReference type="ChEBI" id="CHEBI:18420"/>
    </cofactor>
    <text evidence="17">Binds 2 magnesium ions per subunit.</text>
</comment>
<dbReference type="Proteomes" id="UP000460290">
    <property type="component" value="Unassembled WGS sequence"/>
</dbReference>
<feature type="active site" evidence="17">
    <location>
        <position position="127"/>
    </location>
</feature>
<dbReference type="OrthoDB" id="9808813at2"/>
<dbReference type="InterPro" id="IPR022880">
    <property type="entry name" value="DNApol_IV"/>
</dbReference>
<feature type="site" description="Substrate discrimination" evidence="17">
    <location>
        <position position="37"/>
    </location>
</feature>
<reference evidence="20 21" key="1">
    <citation type="submission" date="2019-12" db="EMBL/GenBank/DDBJ databases">
        <title>Genomic-based taxomic classification of the family Erythrobacteraceae.</title>
        <authorList>
            <person name="Xu L."/>
        </authorList>
    </citation>
    <scope>NUCLEOTIDE SEQUENCE [LARGE SCALE GENOMIC DNA]</scope>
    <source>
        <strain evidence="20 21">KCTC 42006</strain>
    </source>
</reference>
<dbReference type="EMBL" id="WTYZ01000001">
    <property type="protein sequence ID" value="MXO82621.1"/>
    <property type="molecule type" value="Genomic_DNA"/>
</dbReference>
<evidence type="ECO:0000256" key="17">
    <source>
        <dbReference type="HAMAP-Rule" id="MF_01113"/>
    </source>
</evidence>
<keyword evidence="14 17" id="KW-0234">DNA repair</keyword>
<dbReference type="InterPro" id="IPR036775">
    <property type="entry name" value="DNA_pol_Y-fam_lit_finger_sf"/>
</dbReference>
<evidence type="ECO:0000256" key="14">
    <source>
        <dbReference type="ARBA" id="ARBA00023204"/>
    </source>
</evidence>
<dbReference type="Pfam" id="PF11799">
    <property type="entry name" value="IMS_C"/>
    <property type="match status" value="1"/>
</dbReference>
<dbReference type="Gene3D" id="3.30.1490.100">
    <property type="entry name" value="DNA polymerase, Y-family, little finger domain"/>
    <property type="match status" value="1"/>
</dbReference>
<evidence type="ECO:0000256" key="11">
    <source>
        <dbReference type="ARBA" id="ARBA00022842"/>
    </source>
</evidence>
<dbReference type="FunFam" id="3.40.1170.60:FF:000001">
    <property type="entry name" value="DNA polymerase IV"/>
    <property type="match status" value="1"/>
</dbReference>
<dbReference type="GO" id="GO:0003684">
    <property type="term" value="F:damaged DNA binding"/>
    <property type="evidence" value="ECO:0007669"/>
    <property type="project" value="InterPro"/>
</dbReference>
<protein>
    <recommendedName>
        <fullName evidence="17">DNA polymerase IV</fullName>
        <shortName evidence="17">Pol IV</shortName>
        <ecNumber evidence="17">2.7.7.7</ecNumber>
    </recommendedName>
</protein>
<evidence type="ECO:0000313" key="21">
    <source>
        <dbReference type="Proteomes" id="UP000460290"/>
    </source>
</evidence>
<accession>A0A844Z1M2</accession>
<feature type="region of interest" description="Disordered" evidence="18">
    <location>
        <begin position="1"/>
        <end position="22"/>
    </location>
</feature>
<keyword evidence="10 17" id="KW-0227">DNA damage</keyword>
<keyword evidence="4 17" id="KW-0515">Mutator protein</keyword>
<evidence type="ECO:0000256" key="8">
    <source>
        <dbReference type="ARBA" id="ARBA00022705"/>
    </source>
</evidence>
<dbReference type="InterPro" id="IPR050116">
    <property type="entry name" value="DNA_polymerase-Y"/>
</dbReference>
<comment type="subcellular location">
    <subcellularLocation>
        <location evidence="1 17">Cytoplasm</location>
    </subcellularLocation>
</comment>
<feature type="binding site" evidence="17">
    <location>
        <position position="126"/>
    </location>
    <ligand>
        <name>Mg(2+)</name>
        <dbReference type="ChEBI" id="CHEBI:18420"/>
    </ligand>
</feature>
<keyword evidence="6 17" id="KW-0808">Transferase</keyword>
<dbReference type="InterPro" id="IPR043502">
    <property type="entry name" value="DNA/RNA_pol_sf"/>
</dbReference>
<evidence type="ECO:0000256" key="16">
    <source>
        <dbReference type="ARBA" id="ARBA00049244"/>
    </source>
</evidence>
<feature type="binding site" evidence="17">
    <location>
        <position position="32"/>
    </location>
    <ligand>
        <name>Mg(2+)</name>
        <dbReference type="ChEBI" id="CHEBI:18420"/>
    </ligand>
</feature>
<dbReference type="PANTHER" id="PTHR11076">
    <property type="entry name" value="DNA REPAIR POLYMERASE UMUC / TRANSFERASE FAMILY MEMBER"/>
    <property type="match status" value="1"/>
</dbReference>
<evidence type="ECO:0000256" key="5">
    <source>
        <dbReference type="ARBA" id="ARBA00022490"/>
    </source>
</evidence>
<evidence type="ECO:0000256" key="15">
    <source>
        <dbReference type="ARBA" id="ARBA00025589"/>
    </source>
</evidence>
<dbReference type="InterPro" id="IPR043128">
    <property type="entry name" value="Rev_trsase/Diguanyl_cyclase"/>
</dbReference>
<gene>
    <name evidence="17 20" type="primary">dinB</name>
    <name evidence="20" type="ORF">GRI35_04445</name>
</gene>
<comment type="function">
    <text evidence="15 17">Poorly processive, error-prone DNA polymerase involved in untargeted mutagenesis. Copies undamaged DNA at stalled replication forks, which arise in vivo from mismatched or misaligned primer ends. These misaligned primers can be extended by PolIV. Exhibits no 3'-5' exonuclease (proofreading) activity. May be involved in translesional synthesis, in conjunction with the beta clamp from PolIII.</text>
</comment>
<dbReference type="GO" id="GO:0000287">
    <property type="term" value="F:magnesium ion binding"/>
    <property type="evidence" value="ECO:0007669"/>
    <property type="project" value="UniProtKB-UniRule"/>
</dbReference>
<evidence type="ECO:0000259" key="19">
    <source>
        <dbReference type="PROSITE" id="PS50173"/>
    </source>
</evidence>
<dbReference type="InterPro" id="IPR024728">
    <property type="entry name" value="PolY_HhH_motif"/>
</dbReference>
<keyword evidence="5 17" id="KW-0963">Cytoplasm</keyword>
<keyword evidence="11 17" id="KW-0460">Magnesium</keyword>
<keyword evidence="12 17" id="KW-0239">DNA-directed DNA polymerase</keyword>
<comment type="subunit">
    <text evidence="3 17">Monomer.</text>
</comment>